<dbReference type="InterPro" id="IPR004360">
    <property type="entry name" value="Glyas_Fos-R_dOase_dom"/>
</dbReference>
<dbReference type="AlphaFoldDB" id="A0A0N9NK13"/>
<dbReference type="RefSeq" id="WP_062394539.1">
    <property type="nucleotide sequence ID" value="NZ_CP011853.1"/>
</dbReference>
<dbReference type="InterPro" id="IPR037523">
    <property type="entry name" value="VOC_core"/>
</dbReference>
<feature type="domain" description="VOC" evidence="1">
    <location>
        <begin position="3"/>
        <end position="115"/>
    </location>
</feature>
<dbReference type="InterPro" id="IPR029068">
    <property type="entry name" value="Glyas_Bleomycin-R_OHBP_Dase"/>
</dbReference>
<dbReference type="SUPFAM" id="SSF54593">
    <property type="entry name" value="Glyoxalase/Bleomycin resistance protein/Dihydroxybiphenyl dioxygenase"/>
    <property type="match status" value="1"/>
</dbReference>
<keyword evidence="3" id="KW-1185">Reference proteome</keyword>
<organism evidence="2 3">
    <name type="scientific">Gordonia phthalatica</name>
    <dbReference type="NCBI Taxonomy" id="1136941"/>
    <lineage>
        <taxon>Bacteria</taxon>
        <taxon>Bacillati</taxon>
        <taxon>Actinomycetota</taxon>
        <taxon>Actinomycetes</taxon>
        <taxon>Mycobacteriales</taxon>
        <taxon>Gordoniaceae</taxon>
        <taxon>Gordonia</taxon>
    </lineage>
</organism>
<dbReference type="EMBL" id="CP011853">
    <property type="protein sequence ID" value="ALG86336.1"/>
    <property type="molecule type" value="Genomic_DNA"/>
</dbReference>
<evidence type="ECO:0000313" key="3">
    <source>
        <dbReference type="Proteomes" id="UP000063789"/>
    </source>
</evidence>
<dbReference type="Proteomes" id="UP000063789">
    <property type="component" value="Chromosome"/>
</dbReference>
<dbReference type="KEGG" id="goq:ACH46_19905"/>
<proteinExistence type="predicted"/>
<reference evidence="3" key="1">
    <citation type="submission" date="2015-06" db="EMBL/GenBank/DDBJ databases">
        <title>Complete genome sequence and metabolic analysis of phthalate degradation pathway in Gordonia sp. QH-11.</title>
        <authorList>
            <person name="Jin D."/>
            <person name="Kong X."/>
            <person name="Bai Z."/>
        </authorList>
    </citation>
    <scope>NUCLEOTIDE SEQUENCE [LARGE SCALE GENOMIC DNA]</scope>
    <source>
        <strain evidence="3">QH-11</strain>
    </source>
</reference>
<dbReference type="PROSITE" id="PS51819">
    <property type="entry name" value="VOC"/>
    <property type="match status" value="1"/>
</dbReference>
<dbReference type="OrthoDB" id="4636582at2"/>
<dbReference type="Pfam" id="PF00903">
    <property type="entry name" value="Glyoxalase"/>
    <property type="match status" value="1"/>
</dbReference>
<protein>
    <recommendedName>
        <fullName evidence="1">VOC domain-containing protein</fullName>
    </recommendedName>
</protein>
<dbReference type="STRING" id="1136941.ACH46_19905"/>
<gene>
    <name evidence="2" type="ORF">ACH46_19905</name>
</gene>
<sequence>MTPLNLIVLYVADIDSSRNFYAALGLPFTQEKHGAGPIHYSTELPGGAVLELYPRGGSASSRARLGFTVTDLPAAIAALQEVTPGALLRAPADLAYGHVAVVKDPDGNKIELVAA</sequence>
<dbReference type="Gene3D" id="3.10.180.10">
    <property type="entry name" value="2,3-Dihydroxybiphenyl 1,2-Dioxygenase, domain 1"/>
    <property type="match status" value="1"/>
</dbReference>
<evidence type="ECO:0000259" key="1">
    <source>
        <dbReference type="PROSITE" id="PS51819"/>
    </source>
</evidence>
<reference evidence="2 3" key="2">
    <citation type="journal article" date="2017" name="Int. J. Syst. Evol. Microbiol.">
        <title>Gordonia phthalatica sp. nov., a di-n-butyl phthalate-degrading bacterium isolated from activated sludge.</title>
        <authorList>
            <person name="Jin D."/>
            <person name="Kong X."/>
            <person name="Jia M."/>
            <person name="Yu X."/>
            <person name="Wang X."/>
            <person name="Zhuang X."/>
            <person name="Deng Y."/>
            <person name="Bai Z."/>
        </authorList>
    </citation>
    <scope>NUCLEOTIDE SEQUENCE [LARGE SCALE GENOMIC DNA]</scope>
    <source>
        <strain evidence="2 3">QH-11</strain>
    </source>
</reference>
<name>A0A0N9NK13_9ACTN</name>
<accession>A0A0N9NK13</accession>
<evidence type="ECO:0000313" key="2">
    <source>
        <dbReference type="EMBL" id="ALG86336.1"/>
    </source>
</evidence>
<dbReference type="PATRIC" id="fig|1136941.3.peg.4076"/>